<reference evidence="1 2" key="1">
    <citation type="submission" date="2023-04" db="EMBL/GenBank/DDBJ databases">
        <title>Colletotrichum tabacum stain YC1 causing leaf anthracnose on Nicotiana tabacum(L.) cv.</title>
        <authorList>
            <person name="Ji Z."/>
            <person name="Wang M."/>
            <person name="Zhang J."/>
            <person name="Wang N."/>
            <person name="Zhou Z."/>
        </authorList>
    </citation>
    <scope>NUCLEOTIDE SEQUENCE [LARGE SCALE GENOMIC DNA]</scope>
    <source>
        <strain evidence="1 2">YC1</strain>
    </source>
</reference>
<dbReference type="Gene3D" id="3.20.20.80">
    <property type="entry name" value="Glycosidases"/>
    <property type="match status" value="1"/>
</dbReference>
<evidence type="ECO:0000313" key="1">
    <source>
        <dbReference type="EMBL" id="KAK6213602.1"/>
    </source>
</evidence>
<dbReference type="GO" id="GO:0016787">
    <property type="term" value="F:hydrolase activity"/>
    <property type="evidence" value="ECO:0007669"/>
    <property type="project" value="UniProtKB-KW"/>
</dbReference>
<protein>
    <submittedName>
        <fullName evidence="1">Glycosyl hydrolases family 18 protein</fullName>
    </submittedName>
</protein>
<sequence>MVLSSARTFEASVDNLSSSLREYAFDGELDDANKKQPIKYAVPFTASTSHWHLRHFDLETADHVDFMNAMLYDLHGAWGLQEPSKIWHLRVHKPH</sequence>
<dbReference type="SUPFAM" id="SSF51445">
    <property type="entry name" value="(Trans)glycosidases"/>
    <property type="match status" value="1"/>
</dbReference>
<comment type="caution">
    <text evidence="1">The sequence shown here is derived from an EMBL/GenBank/DDBJ whole genome shotgun (WGS) entry which is preliminary data.</text>
</comment>
<evidence type="ECO:0000313" key="2">
    <source>
        <dbReference type="Proteomes" id="UP001327957"/>
    </source>
</evidence>
<gene>
    <name evidence="1" type="ORF">QIS74_09604</name>
</gene>
<keyword evidence="2" id="KW-1185">Reference proteome</keyword>
<dbReference type="Proteomes" id="UP001327957">
    <property type="component" value="Unassembled WGS sequence"/>
</dbReference>
<name>A0AAV9T5K5_9PEZI</name>
<organism evidence="1 2">
    <name type="scientific">Colletotrichum tabaci</name>
    <dbReference type="NCBI Taxonomy" id="1209068"/>
    <lineage>
        <taxon>Eukaryota</taxon>
        <taxon>Fungi</taxon>
        <taxon>Dikarya</taxon>
        <taxon>Ascomycota</taxon>
        <taxon>Pezizomycotina</taxon>
        <taxon>Sordariomycetes</taxon>
        <taxon>Hypocreomycetidae</taxon>
        <taxon>Glomerellales</taxon>
        <taxon>Glomerellaceae</taxon>
        <taxon>Colletotrichum</taxon>
        <taxon>Colletotrichum destructivum species complex</taxon>
    </lineage>
</organism>
<proteinExistence type="predicted"/>
<keyword evidence="1" id="KW-0378">Hydrolase</keyword>
<accession>A0AAV9T5K5</accession>
<dbReference type="AlphaFoldDB" id="A0AAV9T5K5"/>
<dbReference type="InterPro" id="IPR017853">
    <property type="entry name" value="GH"/>
</dbReference>
<dbReference type="EMBL" id="JASAOK010000044">
    <property type="protein sequence ID" value="KAK6213602.1"/>
    <property type="molecule type" value="Genomic_DNA"/>
</dbReference>